<dbReference type="PROSITE" id="PS00189">
    <property type="entry name" value="LIPOYL"/>
    <property type="match status" value="1"/>
</dbReference>
<feature type="region of interest" description="Disordered" evidence="10">
    <location>
        <begin position="68"/>
        <end position="147"/>
    </location>
</feature>
<dbReference type="GO" id="GO:0006086">
    <property type="term" value="P:pyruvate decarboxylation to acetyl-CoA"/>
    <property type="evidence" value="ECO:0007669"/>
    <property type="project" value="UniProtKB-UniRule"/>
</dbReference>
<dbReference type="InterPro" id="IPR023213">
    <property type="entry name" value="CAT-like_dom_sf"/>
</dbReference>
<dbReference type="InterPro" id="IPR011053">
    <property type="entry name" value="Single_hybrid_motif"/>
</dbReference>
<keyword evidence="5 9" id="KW-0450">Lipoyl</keyword>
<dbReference type="CDD" id="cd06849">
    <property type="entry name" value="lipoyl_domain"/>
    <property type="match status" value="1"/>
</dbReference>
<evidence type="ECO:0000256" key="10">
    <source>
        <dbReference type="SAM" id="MobiDB-lite"/>
    </source>
</evidence>
<evidence type="ECO:0000256" key="5">
    <source>
        <dbReference type="ARBA" id="ARBA00022823"/>
    </source>
</evidence>
<evidence type="ECO:0000256" key="6">
    <source>
        <dbReference type="ARBA" id="ARBA00023315"/>
    </source>
</evidence>
<keyword evidence="14" id="KW-1185">Reference proteome</keyword>
<dbReference type="EMBL" id="BMEO01000009">
    <property type="protein sequence ID" value="GGF98536.1"/>
    <property type="molecule type" value="Genomic_DNA"/>
</dbReference>
<evidence type="ECO:0000259" key="11">
    <source>
        <dbReference type="PROSITE" id="PS50968"/>
    </source>
</evidence>
<evidence type="ECO:0000256" key="8">
    <source>
        <dbReference type="ARBA" id="ARBA00048370"/>
    </source>
</evidence>
<evidence type="ECO:0000256" key="7">
    <source>
        <dbReference type="ARBA" id="ARBA00025211"/>
    </source>
</evidence>
<dbReference type="AlphaFoldDB" id="A0A917CUE8"/>
<comment type="function">
    <text evidence="7">The pyruvate dehydrogenase complex catalyzes the overall conversion of pyruvate to acetyl-CoA and CO(2). It contains multiple copies of three enzymatic components: pyruvate dehydrogenase (E1), dihydrolipoamide acetyltransferase (E2) and lipoamide dehydrogenase (E3).</text>
</comment>
<dbReference type="PANTHER" id="PTHR43178">
    <property type="entry name" value="DIHYDROLIPOAMIDE ACETYLTRANSFERASE COMPONENT OF PYRUVATE DEHYDROGENASE COMPLEX"/>
    <property type="match status" value="1"/>
</dbReference>
<evidence type="ECO:0000256" key="9">
    <source>
        <dbReference type="RuleBase" id="RU361137"/>
    </source>
</evidence>
<dbReference type="InterPro" id="IPR000089">
    <property type="entry name" value="Biotin_lipoyl"/>
</dbReference>
<dbReference type="InterPro" id="IPR003016">
    <property type="entry name" value="2-oxoA_DH_lipoyl-BS"/>
</dbReference>
<dbReference type="Gene3D" id="4.10.320.10">
    <property type="entry name" value="E3-binding domain"/>
    <property type="match status" value="1"/>
</dbReference>
<dbReference type="InterPro" id="IPR004167">
    <property type="entry name" value="PSBD"/>
</dbReference>
<reference evidence="13" key="1">
    <citation type="journal article" date="2014" name="Int. J. Syst. Evol. Microbiol.">
        <title>Complete genome sequence of Corynebacterium casei LMG S-19264T (=DSM 44701T), isolated from a smear-ripened cheese.</title>
        <authorList>
            <consortium name="US DOE Joint Genome Institute (JGI-PGF)"/>
            <person name="Walter F."/>
            <person name="Albersmeier A."/>
            <person name="Kalinowski J."/>
            <person name="Ruckert C."/>
        </authorList>
    </citation>
    <scope>NUCLEOTIDE SEQUENCE</scope>
    <source>
        <strain evidence="13">CGMCC 1.12181</strain>
    </source>
</reference>
<evidence type="ECO:0000256" key="3">
    <source>
        <dbReference type="ARBA" id="ARBA00022679"/>
    </source>
</evidence>
<dbReference type="InterPro" id="IPR050743">
    <property type="entry name" value="2-oxoacid_DH_E2_comp"/>
</dbReference>
<proteinExistence type="inferred from homology"/>
<dbReference type="FunFam" id="3.30.559.10:FF:000004">
    <property type="entry name" value="Acetyltransferase component of pyruvate dehydrogenase complex"/>
    <property type="match status" value="1"/>
</dbReference>
<feature type="compositionally biased region" description="Basic and acidic residues" evidence="10">
    <location>
        <begin position="94"/>
        <end position="107"/>
    </location>
</feature>
<evidence type="ECO:0000256" key="2">
    <source>
        <dbReference type="ARBA" id="ARBA00011484"/>
    </source>
</evidence>
<dbReference type="Proteomes" id="UP000605253">
    <property type="component" value="Unassembled WGS sequence"/>
</dbReference>
<dbReference type="PANTHER" id="PTHR43178:SF2">
    <property type="entry name" value="DIHYDROLIPOYLLYSINE-RESIDUE ACETYLTRANSFERASE COMPONENT OF PYRUVATE DEHYDROGENASE COMPLEX"/>
    <property type="match status" value="1"/>
</dbReference>
<sequence>MSETKQIKVPDIGDFTDVPVIEVLVSEGDEVNAEDPIITLESEKATIEVPSPEGGKITKLLVKEGDSVSMGTPMMELEISASDASEDDSEDDKPEAKEDKSKQDKTTQDQPKQTKRKPQPVNSGEKGGPKPPPVPEEVPTERVGKLAHASPAVRKFARTLGVDVAQVKGSGRKGRITKEDVEKHVKTVMQSGDTVVKSGFDVPPFPAVDFTEFGDIETRALSRIQKISGKYLHRNWVRIPHVTQYDEADITELEEFRQENKQDAKDMGFNLTPLAFMVKALAKALKKFPKFNSSLDINGENLIYKKYFHIGIAVDTPDGLVVPVIRDCDKKEVFEIAKEMAEVSQRARDGKLSPDDMKGGCMSISSLGGIGGTAFTPIINAPEVAILGISRSQMKPHWNGEEFEPRLMLPLSLSYDHRVIDGADAARFIVYLSDILSDMKKMLL</sequence>
<evidence type="ECO:0000256" key="1">
    <source>
        <dbReference type="ARBA" id="ARBA00007317"/>
    </source>
</evidence>
<dbReference type="EC" id="2.3.1.12" evidence="9"/>
<dbReference type="RefSeq" id="WP_188365577.1">
    <property type="nucleotide sequence ID" value="NZ_BAABJF010000010.1"/>
</dbReference>
<dbReference type="SUPFAM" id="SSF51230">
    <property type="entry name" value="Single hybrid motif"/>
    <property type="match status" value="1"/>
</dbReference>
<comment type="cofactor">
    <cofactor evidence="9">
        <name>(R)-lipoate</name>
        <dbReference type="ChEBI" id="CHEBI:83088"/>
    </cofactor>
    <text evidence="9">Binds 1 lipoyl cofactor covalently.</text>
</comment>
<evidence type="ECO:0000256" key="4">
    <source>
        <dbReference type="ARBA" id="ARBA00022737"/>
    </source>
</evidence>
<dbReference type="GO" id="GO:0045254">
    <property type="term" value="C:pyruvate dehydrogenase complex"/>
    <property type="evidence" value="ECO:0007669"/>
    <property type="project" value="UniProtKB-UniRule"/>
</dbReference>
<comment type="catalytic activity">
    <reaction evidence="8 9">
        <text>N(6)-[(R)-dihydrolipoyl]-L-lysyl-[protein] + acetyl-CoA = N(6)-[(R)-S(8)-acetyldihydrolipoyl]-L-lysyl-[protein] + CoA</text>
        <dbReference type="Rhea" id="RHEA:17017"/>
        <dbReference type="Rhea" id="RHEA-COMP:10475"/>
        <dbReference type="Rhea" id="RHEA-COMP:10478"/>
        <dbReference type="ChEBI" id="CHEBI:57287"/>
        <dbReference type="ChEBI" id="CHEBI:57288"/>
        <dbReference type="ChEBI" id="CHEBI:83100"/>
        <dbReference type="ChEBI" id="CHEBI:83111"/>
        <dbReference type="EC" id="2.3.1.12"/>
    </reaction>
</comment>
<dbReference type="Pfam" id="PF00364">
    <property type="entry name" value="Biotin_lipoyl"/>
    <property type="match status" value="1"/>
</dbReference>
<dbReference type="PROSITE" id="PS51826">
    <property type="entry name" value="PSBD"/>
    <property type="match status" value="1"/>
</dbReference>
<comment type="subunit">
    <text evidence="2 9">Forms a 24-polypeptide structural core with octahedral symmetry.</text>
</comment>
<comment type="caution">
    <text evidence="13">The sequence shown here is derived from an EMBL/GenBank/DDBJ whole genome shotgun (WGS) entry which is preliminary data.</text>
</comment>
<dbReference type="GO" id="GO:0031405">
    <property type="term" value="F:lipoic acid binding"/>
    <property type="evidence" value="ECO:0007669"/>
    <property type="project" value="TreeGrafter"/>
</dbReference>
<keyword evidence="4" id="KW-0677">Repeat</keyword>
<dbReference type="InterPro" id="IPR036625">
    <property type="entry name" value="E3-bd_dom_sf"/>
</dbReference>
<reference evidence="13" key="2">
    <citation type="submission" date="2020-09" db="EMBL/GenBank/DDBJ databases">
        <authorList>
            <person name="Sun Q."/>
            <person name="Zhou Y."/>
        </authorList>
    </citation>
    <scope>NUCLEOTIDE SEQUENCE</scope>
    <source>
        <strain evidence="13">CGMCC 1.12181</strain>
    </source>
</reference>
<dbReference type="SUPFAM" id="SSF47005">
    <property type="entry name" value="Peripheral subunit-binding domain of 2-oxo acid dehydrogenase complex"/>
    <property type="match status" value="1"/>
</dbReference>
<comment type="similarity">
    <text evidence="1 9">Belongs to the 2-oxoacid dehydrogenase family.</text>
</comment>
<dbReference type="InterPro" id="IPR006256">
    <property type="entry name" value="AcTrfase_Pyrv_DH_cplx"/>
</dbReference>
<feature type="domain" description="Peripheral subunit-binding (PSBD)" evidence="12">
    <location>
        <begin position="148"/>
        <end position="185"/>
    </location>
</feature>
<name>A0A917CUE8_9GAMM</name>
<dbReference type="GO" id="GO:0004742">
    <property type="term" value="F:dihydrolipoyllysine-residue acetyltransferase activity"/>
    <property type="evidence" value="ECO:0007669"/>
    <property type="project" value="UniProtKB-UniRule"/>
</dbReference>
<evidence type="ECO:0000259" key="12">
    <source>
        <dbReference type="PROSITE" id="PS51826"/>
    </source>
</evidence>
<dbReference type="PROSITE" id="PS50968">
    <property type="entry name" value="BIOTINYL_LIPOYL"/>
    <property type="match status" value="1"/>
</dbReference>
<dbReference type="Gene3D" id="3.30.559.10">
    <property type="entry name" value="Chloramphenicol acetyltransferase-like domain"/>
    <property type="match status" value="1"/>
</dbReference>
<dbReference type="InterPro" id="IPR001078">
    <property type="entry name" value="2-oxoacid_DH_actylTfrase"/>
</dbReference>
<keyword evidence="3 9" id="KW-0808">Transferase</keyword>
<gene>
    <name evidence="13" type="ORF">GCM10011365_19740</name>
</gene>
<keyword evidence="6 9" id="KW-0012">Acyltransferase</keyword>
<dbReference type="Pfam" id="PF00198">
    <property type="entry name" value="2-oxoacid_dh"/>
    <property type="match status" value="1"/>
</dbReference>
<evidence type="ECO:0000313" key="13">
    <source>
        <dbReference type="EMBL" id="GGF98536.1"/>
    </source>
</evidence>
<feature type="compositionally biased region" description="Acidic residues" evidence="10">
    <location>
        <begin position="84"/>
        <end position="93"/>
    </location>
</feature>
<dbReference type="Gene3D" id="2.40.50.100">
    <property type="match status" value="1"/>
</dbReference>
<dbReference type="Pfam" id="PF02817">
    <property type="entry name" value="E3_binding"/>
    <property type="match status" value="1"/>
</dbReference>
<evidence type="ECO:0000313" key="14">
    <source>
        <dbReference type="Proteomes" id="UP000605253"/>
    </source>
</evidence>
<organism evidence="13 14">
    <name type="scientific">Marinicella pacifica</name>
    <dbReference type="NCBI Taxonomy" id="1171543"/>
    <lineage>
        <taxon>Bacteria</taxon>
        <taxon>Pseudomonadati</taxon>
        <taxon>Pseudomonadota</taxon>
        <taxon>Gammaproteobacteria</taxon>
        <taxon>Lysobacterales</taxon>
        <taxon>Marinicellaceae</taxon>
        <taxon>Marinicella</taxon>
    </lineage>
</organism>
<protein>
    <recommendedName>
        <fullName evidence="9">Acetyltransferase component of pyruvate dehydrogenase complex</fullName>
        <ecNumber evidence="9">2.3.1.12</ecNumber>
    </recommendedName>
</protein>
<dbReference type="SUPFAM" id="SSF52777">
    <property type="entry name" value="CoA-dependent acyltransferases"/>
    <property type="match status" value="1"/>
</dbReference>
<dbReference type="NCBIfam" id="TIGR01348">
    <property type="entry name" value="PDHac_trf_long"/>
    <property type="match status" value="1"/>
</dbReference>
<feature type="domain" description="Lipoyl-binding" evidence="11">
    <location>
        <begin position="4"/>
        <end position="78"/>
    </location>
</feature>
<dbReference type="GO" id="GO:0005737">
    <property type="term" value="C:cytoplasm"/>
    <property type="evidence" value="ECO:0007669"/>
    <property type="project" value="TreeGrafter"/>
</dbReference>
<accession>A0A917CUE8</accession>